<accession>A0A1Q9DP78</accession>
<dbReference type="EMBL" id="LSRX01000450">
    <property type="protein sequence ID" value="OLP96958.1"/>
    <property type="molecule type" value="Genomic_DNA"/>
</dbReference>
<proteinExistence type="predicted"/>
<evidence type="ECO:0000313" key="2">
    <source>
        <dbReference type="Proteomes" id="UP000186817"/>
    </source>
</evidence>
<dbReference type="OrthoDB" id="407102at2759"/>
<dbReference type="Proteomes" id="UP000186817">
    <property type="component" value="Unassembled WGS sequence"/>
</dbReference>
<evidence type="ECO:0000313" key="1">
    <source>
        <dbReference type="EMBL" id="OLP96958.1"/>
    </source>
</evidence>
<name>A0A1Q9DP78_SYMMI</name>
<reference evidence="1 2" key="1">
    <citation type="submission" date="2016-02" db="EMBL/GenBank/DDBJ databases">
        <title>Genome analysis of coral dinoflagellate symbionts highlights evolutionary adaptations to a symbiotic lifestyle.</title>
        <authorList>
            <person name="Aranda M."/>
            <person name="Li Y."/>
            <person name="Liew Y.J."/>
            <person name="Baumgarten S."/>
            <person name="Simakov O."/>
            <person name="Wilson M."/>
            <person name="Piel J."/>
            <person name="Ashoor H."/>
            <person name="Bougouffa S."/>
            <person name="Bajic V.B."/>
            <person name="Ryu T."/>
            <person name="Ravasi T."/>
            <person name="Bayer T."/>
            <person name="Micklem G."/>
            <person name="Kim H."/>
            <person name="Bhak J."/>
            <person name="Lajeunesse T.C."/>
            <person name="Voolstra C.R."/>
        </authorList>
    </citation>
    <scope>NUCLEOTIDE SEQUENCE [LARGE SCALE GENOMIC DNA]</scope>
    <source>
        <strain evidence="1 2">CCMP2467</strain>
    </source>
</reference>
<dbReference type="AlphaFoldDB" id="A0A1Q9DP78"/>
<protein>
    <submittedName>
        <fullName evidence="1">Uncharacterized protein</fullName>
    </submittedName>
</protein>
<sequence length="123" mass="13339">MKRLELKDDLPKGHIGCTVQVNYTEAVDADGQLQGHVCFMVSDGRGHNCAIQCPATSDGCPAFFCGLVELGTKGGRLLVEKVQPGYESLGQAPEIGHEEMGSVLEWVKVDKLRFYKEVVGLST</sequence>
<organism evidence="1 2">
    <name type="scientific">Symbiodinium microadriaticum</name>
    <name type="common">Dinoflagellate</name>
    <name type="synonym">Zooxanthella microadriatica</name>
    <dbReference type="NCBI Taxonomy" id="2951"/>
    <lineage>
        <taxon>Eukaryota</taxon>
        <taxon>Sar</taxon>
        <taxon>Alveolata</taxon>
        <taxon>Dinophyceae</taxon>
        <taxon>Suessiales</taxon>
        <taxon>Symbiodiniaceae</taxon>
        <taxon>Symbiodinium</taxon>
    </lineage>
</organism>
<keyword evidence="2" id="KW-1185">Reference proteome</keyword>
<gene>
    <name evidence="1" type="ORF">AK812_SmicGene20757</name>
</gene>
<comment type="caution">
    <text evidence="1">The sequence shown here is derived from an EMBL/GenBank/DDBJ whole genome shotgun (WGS) entry which is preliminary data.</text>
</comment>